<dbReference type="Proteomes" id="UP000004410">
    <property type="component" value="Unassembled WGS sequence"/>
</dbReference>
<proteinExistence type="predicted"/>
<evidence type="ECO:0000313" key="2">
    <source>
        <dbReference type="Proteomes" id="UP000004410"/>
    </source>
</evidence>
<evidence type="ECO:0000313" key="1">
    <source>
        <dbReference type="EMBL" id="EDN77774.1"/>
    </source>
</evidence>
<protein>
    <submittedName>
        <fullName evidence="1">Uncharacterized protein</fullName>
    </submittedName>
</protein>
<comment type="caution">
    <text evidence="1">The sequence shown here is derived from an EMBL/GenBank/DDBJ whole genome shotgun (WGS) entry which is preliminary data.</text>
</comment>
<dbReference type="EMBL" id="AAYG02000014">
    <property type="protein sequence ID" value="EDN77774.1"/>
    <property type="molecule type" value="Genomic_DNA"/>
</dbReference>
<organism evidence="1 2">
    <name type="scientific">Mediterraneibacter gnavus (strain ATCC 29149 / DSM 114966 / JCM 6515 / VPI C7-9)</name>
    <name type="common">Ruminococcus gnavus</name>
    <dbReference type="NCBI Taxonomy" id="411470"/>
    <lineage>
        <taxon>Bacteria</taxon>
        <taxon>Bacillati</taxon>
        <taxon>Bacillota</taxon>
        <taxon>Clostridia</taxon>
        <taxon>Lachnospirales</taxon>
        <taxon>Lachnospiraceae</taxon>
        <taxon>Mediterraneibacter</taxon>
    </lineage>
</organism>
<dbReference type="AlphaFoldDB" id="A7B302"/>
<accession>A7B302</accession>
<reference evidence="1 2" key="1">
    <citation type="submission" date="2007-04" db="EMBL/GenBank/DDBJ databases">
        <authorList>
            <person name="Fulton L."/>
            <person name="Clifton S."/>
            <person name="Fulton B."/>
            <person name="Xu J."/>
            <person name="Minx P."/>
            <person name="Pepin K.H."/>
            <person name="Johnson M."/>
            <person name="Thiruvilangam P."/>
            <person name="Bhonagiri V."/>
            <person name="Nash W.E."/>
            <person name="Mardis E.R."/>
            <person name="Wilson R.K."/>
        </authorList>
    </citation>
    <scope>NUCLEOTIDE SEQUENCE [LARGE SCALE GENOMIC DNA]</scope>
    <source>
        <strain evidence="1 2">ATCC 29149</strain>
    </source>
</reference>
<name>A7B302_MEDG7</name>
<gene>
    <name evidence="1" type="ORF">RUMGNA_01929</name>
</gene>
<sequence length="37" mass="4165">MNIFALSANIVFSSSKIRINCFGTKMCVVFYEKEASD</sequence>
<dbReference type="PaxDb" id="411470-RUMGNA_01929"/>
<reference evidence="1 2" key="2">
    <citation type="submission" date="2007-06" db="EMBL/GenBank/DDBJ databases">
        <title>Draft genome sequence of Ruminococcus gnavus (ATCC 29149).</title>
        <authorList>
            <person name="Sudarsanam P."/>
            <person name="Ley R."/>
            <person name="Guruge J."/>
            <person name="Turnbaugh P.J."/>
            <person name="Mahowald M."/>
            <person name="Liep D."/>
            <person name="Gordon J."/>
        </authorList>
    </citation>
    <scope>NUCLEOTIDE SEQUENCE [LARGE SCALE GENOMIC DNA]</scope>
    <source>
        <strain evidence="1 2">ATCC 29149</strain>
    </source>
</reference>